<sequence length="307" mass="34584">MVQSFGARTFQAVALSTANTSCAAPSTVDPCVKISEKLYVPPSDVLACYKAFPFSEALRQNVLTNIARVFDFFTFEEYYLNSPPPFQESTTDIRKTLERINSTKYETDYDFNKDLFDFTTQLNDGHTRPHNTFLFLVMDADPIMLTGWWPDCYTIFQNLLPTPIINIEENGVQGVYIAFDIVELFTQLGPEYSDYFDSIGFDWKRLQGAKVLEIEGQDPYAYVDHVAKTISGNYLDHGIRVNSVFSSYRISSGGVFSQRVGDLAGPWSVDQDSMTFKLITINSTTAETVKVPFLASYLGAPFTDKDS</sequence>
<dbReference type="EMBL" id="JABCKI010005714">
    <property type="protein sequence ID" value="KAG5639738.1"/>
    <property type="molecule type" value="Genomic_DNA"/>
</dbReference>
<name>A0A9P7G0C5_9AGAR</name>
<dbReference type="InterPro" id="IPR052766">
    <property type="entry name" value="S41A_metabolite_peptidase"/>
</dbReference>
<keyword evidence="2" id="KW-1185">Reference proteome</keyword>
<accession>A0A9P7G0C5</accession>
<gene>
    <name evidence="1" type="ORF">H0H81_000018</name>
</gene>
<reference evidence="1" key="2">
    <citation type="submission" date="2021-10" db="EMBL/GenBank/DDBJ databases">
        <title>Phylogenomics reveals ancestral predisposition of the termite-cultivated fungus Termitomyces towards a domesticated lifestyle.</title>
        <authorList>
            <person name="Auxier B."/>
            <person name="Grum-Grzhimaylo A."/>
            <person name="Cardenas M.E."/>
            <person name="Lodge J.D."/>
            <person name="Laessoe T."/>
            <person name="Pedersen O."/>
            <person name="Smith M.E."/>
            <person name="Kuyper T.W."/>
            <person name="Franco-Molano E.A."/>
            <person name="Baroni T.J."/>
            <person name="Aanen D.K."/>
        </authorList>
    </citation>
    <scope>NUCLEOTIDE SEQUENCE</scope>
    <source>
        <strain evidence="1">D49</strain>
    </source>
</reference>
<dbReference type="OrthoDB" id="27214at2759"/>
<protein>
    <submittedName>
        <fullName evidence="1">Uncharacterized protein</fullName>
    </submittedName>
</protein>
<dbReference type="PANTHER" id="PTHR37049">
    <property type="entry name" value="PEPTIDASE S41 FAMILY PROTEIN"/>
    <property type="match status" value="1"/>
</dbReference>
<organism evidence="1 2">
    <name type="scientific">Sphagnurus paluster</name>
    <dbReference type="NCBI Taxonomy" id="117069"/>
    <lineage>
        <taxon>Eukaryota</taxon>
        <taxon>Fungi</taxon>
        <taxon>Dikarya</taxon>
        <taxon>Basidiomycota</taxon>
        <taxon>Agaricomycotina</taxon>
        <taxon>Agaricomycetes</taxon>
        <taxon>Agaricomycetidae</taxon>
        <taxon>Agaricales</taxon>
        <taxon>Tricholomatineae</taxon>
        <taxon>Lyophyllaceae</taxon>
        <taxon>Sphagnurus</taxon>
    </lineage>
</organism>
<dbReference type="Proteomes" id="UP000717328">
    <property type="component" value="Unassembled WGS sequence"/>
</dbReference>
<comment type="caution">
    <text evidence="1">The sequence shown here is derived from an EMBL/GenBank/DDBJ whole genome shotgun (WGS) entry which is preliminary data.</text>
</comment>
<evidence type="ECO:0000313" key="2">
    <source>
        <dbReference type="Proteomes" id="UP000717328"/>
    </source>
</evidence>
<reference evidence="1" key="1">
    <citation type="submission" date="2021-02" db="EMBL/GenBank/DDBJ databases">
        <authorList>
            <person name="Nieuwenhuis M."/>
            <person name="Van De Peppel L.J.J."/>
        </authorList>
    </citation>
    <scope>NUCLEOTIDE SEQUENCE</scope>
    <source>
        <strain evidence="1">D49</strain>
    </source>
</reference>
<dbReference type="AlphaFoldDB" id="A0A9P7G0C5"/>
<proteinExistence type="predicted"/>
<evidence type="ECO:0000313" key="1">
    <source>
        <dbReference type="EMBL" id="KAG5639738.1"/>
    </source>
</evidence>
<dbReference type="PANTHER" id="PTHR37049:SF4">
    <property type="entry name" value="RHODANESE DOMAIN-CONTAINING PROTEIN"/>
    <property type="match status" value="1"/>
</dbReference>